<dbReference type="SUPFAM" id="SSF55785">
    <property type="entry name" value="PYP-like sensor domain (PAS domain)"/>
    <property type="match status" value="2"/>
</dbReference>
<dbReference type="Pfam" id="PF00990">
    <property type="entry name" value="GGDEF"/>
    <property type="match status" value="1"/>
</dbReference>
<evidence type="ECO:0000313" key="5">
    <source>
        <dbReference type="EMBL" id="MDN7242661.1"/>
    </source>
</evidence>
<dbReference type="CDD" id="cd01948">
    <property type="entry name" value="EAL"/>
    <property type="match status" value="1"/>
</dbReference>
<evidence type="ECO:0000259" key="4">
    <source>
        <dbReference type="PROSITE" id="PS50887"/>
    </source>
</evidence>
<dbReference type="Gene3D" id="3.30.70.270">
    <property type="match status" value="1"/>
</dbReference>
<dbReference type="PANTHER" id="PTHR44757">
    <property type="entry name" value="DIGUANYLATE CYCLASE DGCP"/>
    <property type="match status" value="1"/>
</dbReference>
<reference evidence="5 6" key="1">
    <citation type="submission" date="2023-06" db="EMBL/GenBank/DDBJ databases">
        <title>Novel species in genus Planococcus.</title>
        <authorList>
            <person name="Ning S."/>
        </authorList>
    </citation>
    <scope>NUCLEOTIDE SEQUENCE [LARGE SCALE GENOMIC DNA]</scope>
    <source>
        <strain evidence="5 6">N028</strain>
    </source>
</reference>
<dbReference type="Gene3D" id="3.30.450.20">
    <property type="entry name" value="PAS domain"/>
    <property type="match status" value="2"/>
</dbReference>
<dbReference type="Gene3D" id="3.20.20.450">
    <property type="entry name" value="EAL domain"/>
    <property type="match status" value="1"/>
</dbReference>
<feature type="domain" description="PAS" evidence="1">
    <location>
        <begin position="27"/>
        <end position="98"/>
    </location>
</feature>
<dbReference type="InterPro" id="IPR052155">
    <property type="entry name" value="Biofilm_reg_signaling"/>
</dbReference>
<dbReference type="SUPFAM" id="SSF55073">
    <property type="entry name" value="Nucleotide cyclase"/>
    <property type="match status" value="1"/>
</dbReference>
<dbReference type="Pfam" id="PF00563">
    <property type="entry name" value="EAL"/>
    <property type="match status" value="1"/>
</dbReference>
<dbReference type="InterPro" id="IPR035965">
    <property type="entry name" value="PAS-like_dom_sf"/>
</dbReference>
<evidence type="ECO:0000313" key="6">
    <source>
        <dbReference type="Proteomes" id="UP001172055"/>
    </source>
</evidence>
<dbReference type="PROSITE" id="PS50112">
    <property type="entry name" value="PAS"/>
    <property type="match status" value="2"/>
</dbReference>
<dbReference type="InterPro" id="IPR001633">
    <property type="entry name" value="EAL_dom"/>
</dbReference>
<keyword evidence="6" id="KW-1185">Reference proteome</keyword>
<dbReference type="PROSITE" id="PS50887">
    <property type="entry name" value="GGDEF"/>
    <property type="match status" value="1"/>
</dbReference>
<dbReference type="EMBL" id="JAUJWV010000002">
    <property type="protein sequence ID" value="MDN7242661.1"/>
    <property type="molecule type" value="Genomic_DNA"/>
</dbReference>
<organism evidence="5 6">
    <name type="scientific">Planococcus shixiaomingii</name>
    <dbReference type="NCBI Taxonomy" id="3058393"/>
    <lineage>
        <taxon>Bacteria</taxon>
        <taxon>Bacillati</taxon>
        <taxon>Bacillota</taxon>
        <taxon>Bacilli</taxon>
        <taxon>Bacillales</taxon>
        <taxon>Caryophanaceae</taxon>
        <taxon>Planococcus</taxon>
    </lineage>
</organism>
<dbReference type="SMART" id="SM00086">
    <property type="entry name" value="PAC"/>
    <property type="match status" value="2"/>
</dbReference>
<dbReference type="InterPro" id="IPR029787">
    <property type="entry name" value="Nucleotide_cyclase"/>
</dbReference>
<dbReference type="NCBIfam" id="TIGR00229">
    <property type="entry name" value="sensory_box"/>
    <property type="match status" value="2"/>
</dbReference>
<gene>
    <name evidence="5" type="ORF">QWY14_12675</name>
</gene>
<dbReference type="PROSITE" id="PS50883">
    <property type="entry name" value="EAL"/>
    <property type="match status" value="1"/>
</dbReference>
<feature type="domain" description="PAC" evidence="2">
    <location>
        <begin position="225"/>
        <end position="276"/>
    </location>
</feature>
<dbReference type="SMART" id="SM00267">
    <property type="entry name" value="GGDEF"/>
    <property type="match status" value="1"/>
</dbReference>
<feature type="domain" description="EAL" evidence="3">
    <location>
        <begin position="449"/>
        <end position="703"/>
    </location>
</feature>
<sequence length="705" mass="80150">MKNKATQTEITPIGILKETDAAENFFYQEMFEIVIQNSPVSMYILDGWAFSFINQQFCTVTGYSKEEFQTGRVTIEDLFHPDDLPMVKERIKKRIENHEGSSRYRSRVYKKNGELLHVEIHGTKMERNGKMLLFGTVFDVTAEVTANVRLQESKERYTSLFYNNPDAIFTMDLEGVFTDANPGCEELTGYSSEELLEMSFAPLIVSEDLATTLNHFHEALQGISANYEIAINRRDGKRRNIEVTSFPMKHGGEIIGAYGIAKDITDKVEHQKIMEELIFYDSLTKLPNRKLFEDRLKQVFKQAEANENQAAVLFLDLDRFKYINDSLGHHLGDEFLKIVAQRLTENVRKTDTVGRFAGDEFAILLPNSEKHEAIALAKRLNKVLVEPFEVMGHSLSVSASIGVAFSGGAEENVDSLIKKADTAMYYTKKYGKNNFTVYSEELDLKTAYKLALEKELKSAVANQEFTLHYQPIIDLKTGALRAMEALIRWNHPELGQVPPDNFIPISEESGQIMAIGNWVLHTACAQNKIWQDLGYPPFKMCVNISAIQLQHPNFVETVQTMLEETGLEAKWLEMEMTESVLMENTQTLKDSLINLKALGISISIDDFGTGYTSLSYLRQFSFDRVKIDRSFVDDISKDLNGKTITSTIISLAHKLGMQVIAEGIEDELQLAFLIEEKCDEGQGYYFSRPLPADEHDLCKLPKKYW</sequence>
<dbReference type="InterPro" id="IPR043128">
    <property type="entry name" value="Rev_trsase/Diguanyl_cyclase"/>
</dbReference>
<evidence type="ECO:0000259" key="1">
    <source>
        <dbReference type="PROSITE" id="PS50112"/>
    </source>
</evidence>
<accession>A0ABT8N450</accession>
<dbReference type="NCBIfam" id="TIGR00254">
    <property type="entry name" value="GGDEF"/>
    <property type="match status" value="1"/>
</dbReference>
<dbReference type="SUPFAM" id="SSF141868">
    <property type="entry name" value="EAL domain-like"/>
    <property type="match status" value="1"/>
</dbReference>
<dbReference type="InterPro" id="IPR000700">
    <property type="entry name" value="PAS-assoc_C"/>
</dbReference>
<dbReference type="SMART" id="SM00091">
    <property type="entry name" value="PAS"/>
    <property type="match status" value="2"/>
</dbReference>
<proteinExistence type="predicted"/>
<dbReference type="Pfam" id="PF08447">
    <property type="entry name" value="PAS_3"/>
    <property type="match status" value="1"/>
</dbReference>
<evidence type="ECO:0000259" key="2">
    <source>
        <dbReference type="PROSITE" id="PS50113"/>
    </source>
</evidence>
<dbReference type="PROSITE" id="PS50113">
    <property type="entry name" value="PAC"/>
    <property type="match status" value="1"/>
</dbReference>
<dbReference type="PANTHER" id="PTHR44757:SF2">
    <property type="entry name" value="BIOFILM ARCHITECTURE MAINTENANCE PROTEIN MBAA"/>
    <property type="match status" value="1"/>
</dbReference>
<dbReference type="CDD" id="cd01949">
    <property type="entry name" value="GGDEF"/>
    <property type="match status" value="1"/>
</dbReference>
<dbReference type="InterPro" id="IPR001610">
    <property type="entry name" value="PAC"/>
</dbReference>
<feature type="domain" description="PAS" evidence="1">
    <location>
        <begin position="153"/>
        <end position="223"/>
    </location>
</feature>
<dbReference type="Proteomes" id="UP001172055">
    <property type="component" value="Unassembled WGS sequence"/>
</dbReference>
<dbReference type="InterPro" id="IPR000014">
    <property type="entry name" value="PAS"/>
</dbReference>
<dbReference type="Pfam" id="PF13426">
    <property type="entry name" value="PAS_9"/>
    <property type="match status" value="1"/>
</dbReference>
<name>A0ABT8N450_9BACL</name>
<evidence type="ECO:0000259" key="3">
    <source>
        <dbReference type="PROSITE" id="PS50883"/>
    </source>
</evidence>
<dbReference type="RefSeq" id="WP_301724213.1">
    <property type="nucleotide sequence ID" value="NZ_JAUJWV010000002.1"/>
</dbReference>
<comment type="caution">
    <text evidence="5">The sequence shown here is derived from an EMBL/GenBank/DDBJ whole genome shotgun (WGS) entry which is preliminary data.</text>
</comment>
<feature type="domain" description="GGDEF" evidence="4">
    <location>
        <begin position="308"/>
        <end position="440"/>
    </location>
</feature>
<dbReference type="SMART" id="SM00052">
    <property type="entry name" value="EAL"/>
    <property type="match status" value="1"/>
</dbReference>
<dbReference type="InterPro" id="IPR013655">
    <property type="entry name" value="PAS_fold_3"/>
</dbReference>
<protein>
    <submittedName>
        <fullName evidence="5">EAL domain-containing protein</fullName>
    </submittedName>
</protein>
<dbReference type="InterPro" id="IPR000160">
    <property type="entry name" value="GGDEF_dom"/>
</dbReference>
<dbReference type="CDD" id="cd00130">
    <property type="entry name" value="PAS"/>
    <property type="match status" value="2"/>
</dbReference>
<dbReference type="InterPro" id="IPR035919">
    <property type="entry name" value="EAL_sf"/>
</dbReference>